<gene>
    <name evidence="1" type="ORF">DFH08DRAFT_954734</name>
</gene>
<accession>A0AAD7ACB2</accession>
<dbReference type="AlphaFoldDB" id="A0AAD7ACB2"/>
<proteinExistence type="predicted"/>
<sequence>MSYPSTFQPPSAPLRRFPLFLNHSNVTKRGFSDPTQILLGFPLTYDPIRIRNDDLIDPRRNASWFKHDLALPYFYDTVQYHLVEGEWFSFPVTRTVWRRDRHLSKSEILDYLQRGIIPKRYPLRVTDGVFPHLPYVFERSTGYPVQNHYTKFERNLRRVLPLLRSDQQAFVSQGTDFVLASVIARTGKMWYIDAQLRILLATLRILLGLERGVVFPYPGVMDAGETAIDGFEFDNGDEEVEIDC</sequence>
<protein>
    <submittedName>
        <fullName evidence="1">Uncharacterized protein</fullName>
    </submittedName>
</protein>
<dbReference type="EMBL" id="JARIHO010000009">
    <property type="protein sequence ID" value="KAJ7355236.1"/>
    <property type="molecule type" value="Genomic_DNA"/>
</dbReference>
<evidence type="ECO:0000313" key="1">
    <source>
        <dbReference type="EMBL" id="KAJ7355236.1"/>
    </source>
</evidence>
<keyword evidence="2" id="KW-1185">Reference proteome</keyword>
<evidence type="ECO:0000313" key="2">
    <source>
        <dbReference type="Proteomes" id="UP001218218"/>
    </source>
</evidence>
<comment type="caution">
    <text evidence="1">The sequence shown here is derived from an EMBL/GenBank/DDBJ whole genome shotgun (WGS) entry which is preliminary data.</text>
</comment>
<reference evidence="1" key="1">
    <citation type="submission" date="2023-03" db="EMBL/GenBank/DDBJ databases">
        <title>Massive genome expansion in bonnet fungi (Mycena s.s.) driven by repeated elements and novel gene families across ecological guilds.</title>
        <authorList>
            <consortium name="Lawrence Berkeley National Laboratory"/>
            <person name="Harder C.B."/>
            <person name="Miyauchi S."/>
            <person name="Viragh M."/>
            <person name="Kuo A."/>
            <person name="Thoen E."/>
            <person name="Andreopoulos B."/>
            <person name="Lu D."/>
            <person name="Skrede I."/>
            <person name="Drula E."/>
            <person name="Henrissat B."/>
            <person name="Morin E."/>
            <person name="Kohler A."/>
            <person name="Barry K."/>
            <person name="LaButti K."/>
            <person name="Morin E."/>
            <person name="Salamov A."/>
            <person name="Lipzen A."/>
            <person name="Mereny Z."/>
            <person name="Hegedus B."/>
            <person name="Baldrian P."/>
            <person name="Stursova M."/>
            <person name="Weitz H."/>
            <person name="Taylor A."/>
            <person name="Grigoriev I.V."/>
            <person name="Nagy L.G."/>
            <person name="Martin F."/>
            <person name="Kauserud H."/>
        </authorList>
    </citation>
    <scope>NUCLEOTIDE SEQUENCE</scope>
    <source>
        <strain evidence="1">CBHHK002</strain>
    </source>
</reference>
<name>A0AAD7ACB2_9AGAR</name>
<dbReference type="Proteomes" id="UP001218218">
    <property type="component" value="Unassembled WGS sequence"/>
</dbReference>
<organism evidence="1 2">
    <name type="scientific">Mycena albidolilacea</name>
    <dbReference type="NCBI Taxonomy" id="1033008"/>
    <lineage>
        <taxon>Eukaryota</taxon>
        <taxon>Fungi</taxon>
        <taxon>Dikarya</taxon>
        <taxon>Basidiomycota</taxon>
        <taxon>Agaricomycotina</taxon>
        <taxon>Agaricomycetes</taxon>
        <taxon>Agaricomycetidae</taxon>
        <taxon>Agaricales</taxon>
        <taxon>Marasmiineae</taxon>
        <taxon>Mycenaceae</taxon>
        <taxon>Mycena</taxon>
    </lineage>
</organism>